<evidence type="ECO:0000313" key="2">
    <source>
        <dbReference type="Proteomes" id="UP001057402"/>
    </source>
</evidence>
<accession>A0ACB9S725</accession>
<comment type="caution">
    <text evidence="1">The sequence shown here is derived from an EMBL/GenBank/DDBJ whole genome shotgun (WGS) entry which is preliminary data.</text>
</comment>
<protein>
    <submittedName>
        <fullName evidence="1">Uncharacterized protein</fullName>
    </submittedName>
</protein>
<sequence length="339" mass="37326">MRKFLEIIAAKGSSVSETIILAWELTAEVLLQRINMYFWIRSSPVVVPSNLAGLVVVITGATNGIGFYTARELAFAGAHVVMACRRVDSARKIVDQWEEEAEGRKTLNLEVMELDLLSLSSVRQFGTNWTEKKKPLHILINNAGILLLGESWQLSGDGLEKHIQVNHISPALLTVLLLPFLLMPSSARIVNVNSVAHKWGSVEPKSWNGNIEEKSFRSMKAYGSSKLVNLMFLKALTRKLTLEGKNSILCIAVHPGTVATNLLAQGRMRGIWMMHSSEGARNVLLAAAGSEIEVNPDGFTYYNQNGPGRTSSVVDDMEGCRRVWDETMSVLGNGPDFSC</sequence>
<reference evidence="2" key="1">
    <citation type="journal article" date="2023" name="Front. Plant Sci.">
        <title>Chromosomal-level genome assembly of Melastoma candidum provides insights into trichome evolution.</title>
        <authorList>
            <person name="Zhong Y."/>
            <person name="Wu W."/>
            <person name="Sun C."/>
            <person name="Zou P."/>
            <person name="Liu Y."/>
            <person name="Dai S."/>
            <person name="Zhou R."/>
        </authorList>
    </citation>
    <scope>NUCLEOTIDE SEQUENCE [LARGE SCALE GENOMIC DNA]</scope>
</reference>
<keyword evidence="2" id="KW-1185">Reference proteome</keyword>
<proteinExistence type="predicted"/>
<organism evidence="1 2">
    <name type="scientific">Melastoma candidum</name>
    <dbReference type="NCBI Taxonomy" id="119954"/>
    <lineage>
        <taxon>Eukaryota</taxon>
        <taxon>Viridiplantae</taxon>
        <taxon>Streptophyta</taxon>
        <taxon>Embryophyta</taxon>
        <taxon>Tracheophyta</taxon>
        <taxon>Spermatophyta</taxon>
        <taxon>Magnoliopsida</taxon>
        <taxon>eudicotyledons</taxon>
        <taxon>Gunneridae</taxon>
        <taxon>Pentapetalae</taxon>
        <taxon>rosids</taxon>
        <taxon>malvids</taxon>
        <taxon>Myrtales</taxon>
        <taxon>Melastomataceae</taxon>
        <taxon>Melastomatoideae</taxon>
        <taxon>Melastomateae</taxon>
        <taxon>Melastoma</taxon>
    </lineage>
</organism>
<dbReference type="EMBL" id="CM042881">
    <property type="protein sequence ID" value="KAI4387271.1"/>
    <property type="molecule type" value="Genomic_DNA"/>
</dbReference>
<gene>
    <name evidence="1" type="ORF">MLD38_005114</name>
</gene>
<dbReference type="Proteomes" id="UP001057402">
    <property type="component" value="Chromosome 2"/>
</dbReference>
<name>A0ACB9S725_9MYRT</name>
<evidence type="ECO:0000313" key="1">
    <source>
        <dbReference type="EMBL" id="KAI4387271.1"/>
    </source>
</evidence>